<evidence type="ECO:0008006" key="3">
    <source>
        <dbReference type="Google" id="ProtNLM"/>
    </source>
</evidence>
<dbReference type="EMBL" id="CP011801">
    <property type="protein sequence ID" value="ALA56467.1"/>
    <property type="molecule type" value="Genomic_DNA"/>
</dbReference>
<name>A0A0K2G7B0_NITMO</name>
<dbReference type="KEGG" id="nmv:NITMOv2_0023"/>
<accession>A0A0K2G7B0</accession>
<evidence type="ECO:0000313" key="1">
    <source>
        <dbReference type="EMBL" id="ALA56467.1"/>
    </source>
</evidence>
<dbReference type="PATRIC" id="fig|42253.5.peg.24"/>
<protein>
    <recommendedName>
        <fullName evidence="3">STAS domain-containing protein</fullName>
    </recommendedName>
</protein>
<gene>
    <name evidence="1" type="ORF">NITMOv2_0023</name>
</gene>
<organism evidence="1 2">
    <name type="scientific">Nitrospira moscoviensis</name>
    <dbReference type="NCBI Taxonomy" id="42253"/>
    <lineage>
        <taxon>Bacteria</taxon>
        <taxon>Pseudomonadati</taxon>
        <taxon>Nitrospirota</taxon>
        <taxon>Nitrospiria</taxon>
        <taxon>Nitrospirales</taxon>
        <taxon>Nitrospiraceae</taxon>
        <taxon>Nitrospira</taxon>
    </lineage>
</organism>
<dbReference type="Proteomes" id="UP000069205">
    <property type="component" value="Chromosome"/>
</dbReference>
<dbReference type="AlphaFoldDB" id="A0A0K2G7B0"/>
<sequence length="91" mass="10097">MLKITLHREDTPARMVLEGRLAGAWVEEVRAAWRTFSLDGRPLLVDLTGVTYVDTEGKVLLADMGDGGAQFRAAGCCMKFLVEEITKGRRE</sequence>
<proteinExistence type="predicted"/>
<dbReference type="InterPro" id="IPR036513">
    <property type="entry name" value="STAS_dom_sf"/>
</dbReference>
<dbReference type="SUPFAM" id="SSF52091">
    <property type="entry name" value="SpoIIaa-like"/>
    <property type="match status" value="1"/>
</dbReference>
<dbReference type="RefSeq" id="WP_053377968.1">
    <property type="nucleotide sequence ID" value="NZ_CP011801.1"/>
</dbReference>
<dbReference type="OrthoDB" id="123429at2"/>
<keyword evidence="2" id="KW-1185">Reference proteome</keyword>
<dbReference type="STRING" id="42253.NITMOv2_0023"/>
<evidence type="ECO:0000313" key="2">
    <source>
        <dbReference type="Proteomes" id="UP000069205"/>
    </source>
</evidence>
<reference evidence="1 2" key="1">
    <citation type="journal article" date="2015" name="Proc. Natl. Acad. Sci. U.S.A.">
        <title>Expanded metabolic versatility of ubiquitous nitrite-oxidizing bacteria from the genus Nitrospira.</title>
        <authorList>
            <person name="Koch H."/>
            <person name="Lucker S."/>
            <person name="Albertsen M."/>
            <person name="Kitzinger K."/>
            <person name="Herbold C."/>
            <person name="Spieck E."/>
            <person name="Nielsen P.H."/>
            <person name="Wagner M."/>
            <person name="Daims H."/>
        </authorList>
    </citation>
    <scope>NUCLEOTIDE SEQUENCE [LARGE SCALE GENOMIC DNA]</scope>
    <source>
        <strain evidence="1 2">NSP M-1</strain>
    </source>
</reference>
<dbReference type="Gene3D" id="3.30.750.24">
    <property type="entry name" value="STAS domain"/>
    <property type="match status" value="1"/>
</dbReference>